<dbReference type="PANTHER" id="PTHR13847">
    <property type="entry name" value="SARCOSINE DEHYDROGENASE-RELATED"/>
    <property type="match status" value="1"/>
</dbReference>
<dbReference type="Gene3D" id="3.50.50.60">
    <property type="entry name" value="FAD/NAD(P)-binding domain"/>
    <property type="match status" value="1"/>
</dbReference>
<gene>
    <name evidence="2" type="ORF">K4G66_30900</name>
</gene>
<proteinExistence type="predicted"/>
<dbReference type="EMBL" id="CP120682">
    <property type="protein sequence ID" value="WKN36777.1"/>
    <property type="molecule type" value="Genomic_DNA"/>
</dbReference>
<protein>
    <submittedName>
        <fullName evidence="2">FAD-binding oxidoreductase</fullName>
    </submittedName>
</protein>
<accession>A0AA49JIT7</accession>
<evidence type="ECO:0000259" key="1">
    <source>
        <dbReference type="Pfam" id="PF01266"/>
    </source>
</evidence>
<name>A0AA49JIT7_9BACT</name>
<dbReference type="SUPFAM" id="SSF51971">
    <property type="entry name" value="Nucleotide-binding domain"/>
    <property type="match status" value="1"/>
</dbReference>
<feature type="domain" description="FAD dependent oxidoreductase" evidence="1">
    <location>
        <begin position="5"/>
        <end position="327"/>
    </location>
</feature>
<evidence type="ECO:0000313" key="2">
    <source>
        <dbReference type="EMBL" id="WKN36777.1"/>
    </source>
</evidence>
<reference evidence="2" key="1">
    <citation type="journal article" date="2023" name="Comput. Struct. Biotechnol. J.">
        <title>Discovery of a novel marine Bacteroidetes with a rich repertoire of carbohydrate-active enzymes.</title>
        <authorList>
            <person name="Chen B."/>
            <person name="Liu G."/>
            <person name="Chen Q."/>
            <person name="Wang H."/>
            <person name="Liu L."/>
            <person name="Tang K."/>
        </authorList>
    </citation>
    <scope>NUCLEOTIDE SEQUENCE</scope>
    <source>
        <strain evidence="2">TK19036</strain>
    </source>
</reference>
<dbReference type="SUPFAM" id="SSF54373">
    <property type="entry name" value="FAD-linked reductases, C-terminal domain"/>
    <property type="match status" value="1"/>
</dbReference>
<dbReference type="Gene3D" id="3.30.9.10">
    <property type="entry name" value="D-Amino Acid Oxidase, subunit A, domain 2"/>
    <property type="match status" value="1"/>
</dbReference>
<sequence>MNKVDFLIVGQGLAGSVLGYELLKAGCRICIINQTKKETSSQAAAGLYNPITGRKMVKTWQADAIFPLIEPFYQELEQAAKAKFLHSMPIYRPFVSNAERTEWTSKTVNPAYQPYIAEVHQKSQYGDYIDDTLGGIELQQSGYLDLPTFLPAMQQYFREQQVYQEAIFDVTQVHLEESSVTYGEITARQLIFCDGTDGYQNSFFHWLPYHPVKGEMLLIDSEKKSNIVFNRGVFVMPFGAMYKVGSTYDHQDLSYTPTAKGRAMLQEKLDKFLTMPYRIVDQWAGVRPATRDRRPFIGIHPYHKTLGIFNGLGTKGVSLSPYFAKQFVQFLLTRKPLDEEVDIHRFDRLYHAIS</sequence>
<dbReference type="GO" id="GO:0005737">
    <property type="term" value="C:cytoplasm"/>
    <property type="evidence" value="ECO:0007669"/>
    <property type="project" value="TreeGrafter"/>
</dbReference>
<dbReference type="Pfam" id="PF01266">
    <property type="entry name" value="DAO"/>
    <property type="match status" value="1"/>
</dbReference>
<reference evidence="2" key="2">
    <citation type="journal article" date="2024" name="Antonie Van Leeuwenhoek">
        <title>Roseihalotalea indica gen. nov., sp. nov., a halophilic Bacteroidetes from mesopelagic Southwest Indian Ocean with higher carbohydrate metabolic potential.</title>
        <authorList>
            <person name="Chen B."/>
            <person name="Zhang M."/>
            <person name="Lin D."/>
            <person name="Ye J."/>
            <person name="Tang K."/>
        </authorList>
    </citation>
    <scope>NUCLEOTIDE SEQUENCE</scope>
    <source>
        <strain evidence="2">TK19036</strain>
    </source>
</reference>
<dbReference type="InterPro" id="IPR006076">
    <property type="entry name" value="FAD-dep_OxRdtase"/>
</dbReference>
<dbReference type="InterPro" id="IPR036188">
    <property type="entry name" value="FAD/NAD-bd_sf"/>
</dbReference>
<dbReference type="AlphaFoldDB" id="A0AA49JIT7"/>
<organism evidence="2">
    <name type="scientific">Roseihalotalea indica</name>
    <dbReference type="NCBI Taxonomy" id="2867963"/>
    <lineage>
        <taxon>Bacteria</taxon>
        <taxon>Pseudomonadati</taxon>
        <taxon>Bacteroidota</taxon>
        <taxon>Cytophagia</taxon>
        <taxon>Cytophagales</taxon>
        <taxon>Catalimonadaceae</taxon>
        <taxon>Roseihalotalea</taxon>
    </lineage>
</organism>